<evidence type="ECO:0000313" key="3">
    <source>
        <dbReference type="Proteomes" id="UP000547444"/>
    </source>
</evidence>
<comment type="caution">
    <text evidence="2">The sequence shown here is derived from an EMBL/GenBank/DDBJ whole genome shotgun (WGS) entry which is preliminary data.</text>
</comment>
<evidence type="ECO:0000256" key="1">
    <source>
        <dbReference type="SAM" id="SignalP"/>
    </source>
</evidence>
<name>A0A7X5ZAJ0_9MYCO</name>
<gene>
    <name evidence="2" type="ORF">FHU31_000585</name>
</gene>
<accession>A0A7X5ZAJ0</accession>
<evidence type="ECO:0000313" key="2">
    <source>
        <dbReference type="EMBL" id="NIH93629.1"/>
    </source>
</evidence>
<dbReference type="Proteomes" id="UP000547444">
    <property type="component" value="Unassembled WGS sequence"/>
</dbReference>
<sequence>MIKHLGLSIVTAGIIGAGALGLAGTAAAATTAQAPSGPGYSYSPEVKAHPAPTMAPGWHAHHGAARIAVLQNRRHTEACPKRQVPPGSPGALGL</sequence>
<dbReference type="RefSeq" id="WP_234901125.1">
    <property type="nucleotide sequence ID" value="NZ_JAANOW010000001.1"/>
</dbReference>
<feature type="signal peptide" evidence="1">
    <location>
        <begin position="1"/>
        <end position="28"/>
    </location>
</feature>
<organism evidence="2 3">
    <name type="scientific">Mycolicibacterium fluoranthenivorans</name>
    <dbReference type="NCBI Taxonomy" id="258505"/>
    <lineage>
        <taxon>Bacteria</taxon>
        <taxon>Bacillati</taxon>
        <taxon>Actinomycetota</taxon>
        <taxon>Actinomycetes</taxon>
        <taxon>Mycobacteriales</taxon>
        <taxon>Mycobacteriaceae</taxon>
        <taxon>Mycolicibacterium</taxon>
    </lineage>
</organism>
<feature type="chain" id="PRO_5030830882" evidence="1">
    <location>
        <begin position="29"/>
        <end position="94"/>
    </location>
</feature>
<dbReference type="AlphaFoldDB" id="A0A7X5ZAJ0"/>
<dbReference type="EMBL" id="JAANOW010000001">
    <property type="protein sequence ID" value="NIH93629.1"/>
    <property type="molecule type" value="Genomic_DNA"/>
</dbReference>
<reference evidence="2 3" key="1">
    <citation type="submission" date="2020-03" db="EMBL/GenBank/DDBJ databases">
        <title>Sequencing the genomes of 1000 actinobacteria strains.</title>
        <authorList>
            <person name="Klenk H.-P."/>
        </authorList>
    </citation>
    <scope>NUCLEOTIDE SEQUENCE [LARGE SCALE GENOMIC DNA]</scope>
    <source>
        <strain evidence="2 3">DSM 44556</strain>
    </source>
</reference>
<protein>
    <submittedName>
        <fullName evidence="2">Uncharacterized protein</fullName>
    </submittedName>
</protein>
<proteinExistence type="predicted"/>
<keyword evidence="1" id="KW-0732">Signal</keyword>
<keyword evidence="3" id="KW-1185">Reference proteome</keyword>